<evidence type="ECO:0000256" key="3">
    <source>
        <dbReference type="SAM" id="MobiDB-lite"/>
    </source>
</evidence>
<evidence type="ECO:0000256" key="2">
    <source>
        <dbReference type="ARBA" id="ARBA00023026"/>
    </source>
</evidence>
<gene>
    <name evidence="5" type="ORF">OHA16_38660</name>
</gene>
<dbReference type="Gene3D" id="3.40.720.10">
    <property type="entry name" value="Alkaline Phosphatase, subunit A"/>
    <property type="match status" value="2"/>
</dbReference>
<evidence type="ECO:0000256" key="1">
    <source>
        <dbReference type="ARBA" id="ARBA00022801"/>
    </source>
</evidence>
<feature type="region of interest" description="Disordered" evidence="3">
    <location>
        <begin position="471"/>
        <end position="492"/>
    </location>
</feature>
<sequence length="673" mass="74331">MNDFLPPSLLKAMQRKPRPGGLKAIRHVVFLMQENRSFDHYFGSGFGGVRGFQDRNLVTLPETDRPRTVLDQPDQDSAVPVVYRPYRLDKDSGLTAPADHAWGTGHDAWHNGFHDQWIKSKSGVTMGYFDQPEVVGTYRALADRFTVCDSYHCSVLAETTSNRNYLFSGFGGWEPDGSRVTGAAAHDRENDPEGYNWPSYPEILEVNNDPFGADGISWRVYQGWDNFYDNNLEFHAEFKRIFRLVLEKAGLTAGSLYDFYQKDVQPKHLRPQDVEALAKAVAELPPADRSLYDRGLFRCPPAPEKTNPKNYKDFVYAFAQDISTGRAPRVSYLVPAQADSEHPGSSAPTDGQKIVYQVLDAIASNDDMWDSTVLFISYDENDGFFDHVPPPVPPIAVTDEHVGDQPIGLGIRVPMIAVSPWTVGGYVNSQVFDHTSQVRFLEEWLGVRQPAISRWRRTVAGDLTSLFDFDRSDELPKQPTDPTRRLARPLPYQPDVHGALTGPTAFLLRMSNAGAVSSHLTLYAYNTAKPEAPSHFDVLGAGAISTEVQLKGGAYDFYVTGPNGFRREFAGTAAGAAAGTDVVTAVAPGPKRTLTLTITVTGAGPQTVTVKPRYYSTAAPLRGTATEGTPLVLTWDTEDAQGWYDLDLSVAEDQSFRRRLMGHVENGLPSISG</sequence>
<evidence type="ECO:0000313" key="5">
    <source>
        <dbReference type="EMBL" id="WUQ88407.1"/>
    </source>
</evidence>
<reference evidence="5" key="1">
    <citation type="submission" date="2022-10" db="EMBL/GenBank/DDBJ databases">
        <title>The complete genomes of actinobacterial strains from the NBC collection.</title>
        <authorList>
            <person name="Joergensen T.S."/>
            <person name="Alvarez Arevalo M."/>
            <person name="Sterndorff E.B."/>
            <person name="Faurdal D."/>
            <person name="Vuksanovic O."/>
            <person name="Mourched A.-S."/>
            <person name="Charusanti P."/>
            <person name="Shaw S."/>
            <person name="Blin K."/>
            <person name="Weber T."/>
        </authorList>
    </citation>
    <scope>NUCLEOTIDE SEQUENCE</scope>
    <source>
        <strain evidence="5">NBC_00222</strain>
    </source>
</reference>
<dbReference type="Proteomes" id="UP001432222">
    <property type="component" value="Chromosome"/>
</dbReference>
<dbReference type="InterPro" id="IPR007312">
    <property type="entry name" value="Phosphoesterase"/>
</dbReference>
<dbReference type="PANTHER" id="PTHR31956:SF1">
    <property type="entry name" value="NON-SPECIFIC PHOSPHOLIPASE C1"/>
    <property type="match status" value="1"/>
</dbReference>
<keyword evidence="6" id="KW-1185">Reference proteome</keyword>
<keyword evidence="1" id="KW-0378">Hydrolase</keyword>
<dbReference type="PANTHER" id="PTHR31956">
    <property type="entry name" value="NON-SPECIFIC PHOSPHOLIPASE C4-RELATED"/>
    <property type="match status" value="1"/>
</dbReference>
<dbReference type="RefSeq" id="WP_328958954.1">
    <property type="nucleotide sequence ID" value="NZ_CP108110.1"/>
</dbReference>
<dbReference type="InterPro" id="IPR017850">
    <property type="entry name" value="Alkaline_phosphatase_core_sf"/>
</dbReference>
<feature type="domain" description="Bacterial phospholipase C C-terminal" evidence="4">
    <location>
        <begin position="592"/>
        <end position="663"/>
    </location>
</feature>
<protein>
    <submittedName>
        <fullName evidence="5">DUF756 domain-containing protein</fullName>
    </submittedName>
</protein>
<feature type="domain" description="Bacterial phospholipase C C-terminal" evidence="4">
    <location>
        <begin position="487"/>
        <end position="571"/>
    </location>
</feature>
<dbReference type="EMBL" id="CP108110">
    <property type="protein sequence ID" value="WUQ88407.1"/>
    <property type="molecule type" value="Genomic_DNA"/>
</dbReference>
<evidence type="ECO:0000259" key="4">
    <source>
        <dbReference type="Pfam" id="PF05506"/>
    </source>
</evidence>
<dbReference type="InterPro" id="IPR008475">
    <property type="entry name" value="PLipase_C_C"/>
</dbReference>
<keyword evidence="2" id="KW-0843">Virulence</keyword>
<dbReference type="Pfam" id="PF05506">
    <property type="entry name" value="PLipase_C_C"/>
    <property type="match status" value="2"/>
</dbReference>
<accession>A0ABZ1UB60</accession>
<organism evidence="5 6">
    <name type="scientific">Kitasatospora purpeofusca</name>
    <dbReference type="NCBI Taxonomy" id="67352"/>
    <lineage>
        <taxon>Bacteria</taxon>
        <taxon>Bacillati</taxon>
        <taxon>Actinomycetota</taxon>
        <taxon>Actinomycetes</taxon>
        <taxon>Kitasatosporales</taxon>
        <taxon>Streptomycetaceae</taxon>
        <taxon>Kitasatospora</taxon>
    </lineage>
</organism>
<name>A0ABZ1UB60_9ACTN</name>
<proteinExistence type="predicted"/>
<evidence type="ECO:0000313" key="6">
    <source>
        <dbReference type="Proteomes" id="UP001432222"/>
    </source>
</evidence>
<dbReference type="Pfam" id="PF04185">
    <property type="entry name" value="Phosphoesterase"/>
    <property type="match status" value="1"/>
</dbReference>